<dbReference type="RefSeq" id="WP_008510341.1">
    <property type="nucleotide sequence ID" value="NZ_CM001403.1"/>
</dbReference>
<proteinExistence type="predicted"/>
<evidence type="ECO:0000259" key="5">
    <source>
        <dbReference type="SMART" id="SM00563"/>
    </source>
</evidence>
<accession>H1Y3A0</accession>
<dbReference type="eggNOG" id="COG0204">
    <property type="taxonomic scope" value="Bacteria"/>
</dbReference>
<name>H1Y3A0_9SPHI</name>
<evidence type="ECO:0000256" key="2">
    <source>
        <dbReference type="ARBA" id="ARBA00022679"/>
    </source>
</evidence>
<dbReference type="GO" id="GO:0003841">
    <property type="term" value="F:1-acylglycerol-3-phosphate O-acyltransferase activity"/>
    <property type="evidence" value="ECO:0007669"/>
    <property type="project" value="TreeGrafter"/>
</dbReference>
<keyword evidence="4" id="KW-0812">Transmembrane</keyword>
<organism evidence="6 7">
    <name type="scientific">Mucilaginibacter paludis DSM 18603</name>
    <dbReference type="NCBI Taxonomy" id="714943"/>
    <lineage>
        <taxon>Bacteria</taxon>
        <taxon>Pseudomonadati</taxon>
        <taxon>Bacteroidota</taxon>
        <taxon>Sphingobacteriia</taxon>
        <taxon>Sphingobacteriales</taxon>
        <taxon>Sphingobacteriaceae</taxon>
        <taxon>Mucilaginibacter</taxon>
    </lineage>
</organism>
<dbReference type="PANTHER" id="PTHR10434">
    <property type="entry name" value="1-ACYL-SN-GLYCEROL-3-PHOSPHATE ACYLTRANSFERASE"/>
    <property type="match status" value="1"/>
</dbReference>
<feature type="domain" description="Phospholipid/glycerol acyltransferase" evidence="5">
    <location>
        <begin position="74"/>
        <end position="189"/>
    </location>
</feature>
<evidence type="ECO:0000256" key="3">
    <source>
        <dbReference type="ARBA" id="ARBA00023315"/>
    </source>
</evidence>
<reference evidence="6" key="1">
    <citation type="submission" date="2011-09" db="EMBL/GenBank/DDBJ databases">
        <title>The permanent draft genome of Mucilaginibacter paludis DSM 18603.</title>
        <authorList>
            <consortium name="US DOE Joint Genome Institute (JGI-PGF)"/>
            <person name="Lucas S."/>
            <person name="Han J."/>
            <person name="Lapidus A."/>
            <person name="Bruce D."/>
            <person name="Goodwin L."/>
            <person name="Pitluck S."/>
            <person name="Peters L."/>
            <person name="Kyrpides N."/>
            <person name="Mavromatis K."/>
            <person name="Ivanova N."/>
            <person name="Mikhailova N."/>
            <person name="Held B."/>
            <person name="Detter J.C."/>
            <person name="Tapia R."/>
            <person name="Han C."/>
            <person name="Land M."/>
            <person name="Hauser L."/>
            <person name="Markowitz V."/>
            <person name="Cheng J.-F."/>
            <person name="Hugenholtz P."/>
            <person name="Woyke T."/>
            <person name="Wu D."/>
            <person name="Tindall B."/>
            <person name="Brambilla E."/>
            <person name="Klenk H.-P."/>
            <person name="Eisen J.A."/>
        </authorList>
    </citation>
    <scope>NUCLEOTIDE SEQUENCE [LARGE SCALE GENOMIC DNA]</scope>
    <source>
        <strain evidence="6">DSM 18603</strain>
    </source>
</reference>
<dbReference type="HOGENOM" id="CLU_027938_6_2_10"/>
<comment type="pathway">
    <text evidence="1">Lipid metabolism.</text>
</comment>
<dbReference type="CDD" id="cd07989">
    <property type="entry name" value="LPLAT_AGPAT-like"/>
    <property type="match status" value="1"/>
</dbReference>
<dbReference type="SMART" id="SM00563">
    <property type="entry name" value="PlsC"/>
    <property type="match status" value="1"/>
</dbReference>
<dbReference type="EMBL" id="CM001403">
    <property type="protein sequence ID" value="EHQ29255.1"/>
    <property type="molecule type" value="Genomic_DNA"/>
</dbReference>
<dbReference type="InterPro" id="IPR002123">
    <property type="entry name" value="Plipid/glycerol_acylTrfase"/>
</dbReference>
<feature type="transmembrane region" description="Helical" evidence="4">
    <location>
        <begin position="12"/>
        <end position="32"/>
    </location>
</feature>
<evidence type="ECO:0000313" key="6">
    <source>
        <dbReference type="EMBL" id="EHQ29255.1"/>
    </source>
</evidence>
<keyword evidence="2" id="KW-0808">Transferase</keyword>
<keyword evidence="3 6" id="KW-0012">Acyltransferase</keyword>
<keyword evidence="4" id="KW-0472">Membrane</keyword>
<evidence type="ECO:0000256" key="1">
    <source>
        <dbReference type="ARBA" id="ARBA00005189"/>
    </source>
</evidence>
<gene>
    <name evidence="6" type="ORF">Mucpa_5180</name>
</gene>
<dbReference type="AlphaFoldDB" id="H1Y3A0"/>
<keyword evidence="4" id="KW-1133">Transmembrane helix</keyword>
<evidence type="ECO:0000256" key="4">
    <source>
        <dbReference type="SAM" id="Phobius"/>
    </source>
</evidence>
<evidence type="ECO:0000313" key="7">
    <source>
        <dbReference type="Proteomes" id="UP000002774"/>
    </source>
</evidence>
<dbReference type="SUPFAM" id="SSF69593">
    <property type="entry name" value="Glycerol-3-phosphate (1)-acyltransferase"/>
    <property type="match status" value="1"/>
</dbReference>
<dbReference type="GO" id="GO:0006654">
    <property type="term" value="P:phosphatidic acid biosynthetic process"/>
    <property type="evidence" value="ECO:0007669"/>
    <property type="project" value="TreeGrafter"/>
</dbReference>
<protein>
    <submittedName>
        <fullName evidence="6">Phospholipid/glycerol acyltransferase</fullName>
    </submittedName>
</protein>
<dbReference type="STRING" id="714943.Mucpa_5180"/>
<dbReference type="Proteomes" id="UP000002774">
    <property type="component" value="Chromosome"/>
</dbReference>
<sequence length="243" mass="28403">MILLLRKVHLYYYRFTAVLSLSLVYPLLYFYSRKPERYATLNKLRRLCCYLSSTLSGIFFRVKEEQAIDWSRTYIICPNHTSNLDILSICMAVKCDYHFISKEDLLNNPFTGLFLRTVDIPVNRDSKMSSYRAYKQMAENLKQGRSLIIFPEGKIGDDYPPILHEFKDGPFRLAIELKIPIIPITSLNTWKLLWDSGDKLGSRPGIADIYIHKPIETAHLAIDDADRLKQEVYHIIQQKYNTQ</sequence>
<dbReference type="Pfam" id="PF01553">
    <property type="entry name" value="Acyltransferase"/>
    <property type="match status" value="1"/>
</dbReference>
<keyword evidence="7" id="KW-1185">Reference proteome</keyword>
<dbReference type="OrthoDB" id="9803035at2"/>
<dbReference type="PANTHER" id="PTHR10434:SF11">
    <property type="entry name" value="1-ACYL-SN-GLYCEROL-3-PHOSPHATE ACYLTRANSFERASE"/>
    <property type="match status" value="1"/>
</dbReference>